<dbReference type="GO" id="GO:0016460">
    <property type="term" value="C:myosin II complex"/>
    <property type="evidence" value="ECO:0007669"/>
    <property type="project" value="TreeGrafter"/>
</dbReference>
<feature type="domain" description="EF-hand" evidence="3">
    <location>
        <begin position="117"/>
        <end position="149"/>
    </location>
</feature>
<feature type="domain" description="EF-hand" evidence="3">
    <location>
        <begin position="8"/>
        <end position="43"/>
    </location>
</feature>
<keyword evidence="2" id="KW-0106">Calcium</keyword>
<dbReference type="AlphaFoldDB" id="A0A1W4XMY8"/>
<evidence type="ECO:0000313" key="5">
    <source>
        <dbReference type="RefSeq" id="XP_018333750.1"/>
    </source>
</evidence>
<evidence type="ECO:0000256" key="2">
    <source>
        <dbReference type="ARBA" id="ARBA00022837"/>
    </source>
</evidence>
<dbReference type="SUPFAM" id="SSF47473">
    <property type="entry name" value="EF-hand"/>
    <property type="match status" value="1"/>
</dbReference>
<dbReference type="InterPro" id="IPR002048">
    <property type="entry name" value="EF_hand_dom"/>
</dbReference>
<sequence>MGEELTDEQLTEIKEAHLAYDKTGDGVIRRTDLQKAMHKLGLNPTEAEVLSLVYAIDKENTGFIPLAEFIEAMTPLLITFPDEESLTDAFNVFDKDGTGYIKFSQLKQVMVNLGEIVSDEDMEIMIKEADLDGDGKINFDEFVALMRPN</sequence>
<dbReference type="PROSITE" id="PS50222">
    <property type="entry name" value="EF_HAND_2"/>
    <property type="match status" value="4"/>
</dbReference>
<feature type="domain" description="EF-hand" evidence="3">
    <location>
        <begin position="44"/>
        <end position="79"/>
    </location>
</feature>
<dbReference type="Gene3D" id="1.10.238.10">
    <property type="entry name" value="EF-hand"/>
    <property type="match status" value="1"/>
</dbReference>
<dbReference type="InterPro" id="IPR018247">
    <property type="entry name" value="EF_Hand_1_Ca_BS"/>
</dbReference>
<gene>
    <name evidence="5" type="primary">LOC108742895</name>
</gene>
<evidence type="ECO:0000313" key="4">
    <source>
        <dbReference type="Proteomes" id="UP000192223"/>
    </source>
</evidence>
<accession>A0A1W4XMY8</accession>
<dbReference type="InterPro" id="IPR050230">
    <property type="entry name" value="CALM/Myosin/TropC-like"/>
</dbReference>
<feature type="domain" description="EF-hand" evidence="3">
    <location>
        <begin position="81"/>
        <end position="116"/>
    </location>
</feature>
<dbReference type="Proteomes" id="UP000192223">
    <property type="component" value="Unplaced"/>
</dbReference>
<dbReference type="CDD" id="cd00051">
    <property type="entry name" value="EFh"/>
    <property type="match status" value="1"/>
</dbReference>
<dbReference type="InParanoid" id="A0A1W4XMY8"/>
<keyword evidence="1" id="KW-0677">Repeat</keyword>
<name>A0A1W4XMY8_AGRPL</name>
<dbReference type="GeneID" id="108742895"/>
<dbReference type="FunFam" id="1.10.238.10:FF:000003">
    <property type="entry name" value="Calmodulin A"/>
    <property type="match status" value="1"/>
</dbReference>
<proteinExistence type="predicted"/>
<dbReference type="InterPro" id="IPR011992">
    <property type="entry name" value="EF-hand-dom_pair"/>
</dbReference>
<dbReference type="PROSITE" id="PS00018">
    <property type="entry name" value="EF_HAND_1"/>
    <property type="match status" value="1"/>
</dbReference>
<protein>
    <submittedName>
        <fullName evidence="5">Calmodulin-like</fullName>
    </submittedName>
</protein>
<organism evidence="4 5">
    <name type="scientific">Agrilus planipennis</name>
    <name type="common">Emerald ash borer</name>
    <name type="synonym">Agrilus marcopoli</name>
    <dbReference type="NCBI Taxonomy" id="224129"/>
    <lineage>
        <taxon>Eukaryota</taxon>
        <taxon>Metazoa</taxon>
        <taxon>Ecdysozoa</taxon>
        <taxon>Arthropoda</taxon>
        <taxon>Hexapoda</taxon>
        <taxon>Insecta</taxon>
        <taxon>Pterygota</taxon>
        <taxon>Neoptera</taxon>
        <taxon>Endopterygota</taxon>
        <taxon>Coleoptera</taxon>
        <taxon>Polyphaga</taxon>
        <taxon>Elateriformia</taxon>
        <taxon>Buprestoidea</taxon>
        <taxon>Buprestidae</taxon>
        <taxon>Agrilinae</taxon>
        <taxon>Agrilus</taxon>
    </lineage>
</organism>
<keyword evidence="4" id="KW-1185">Reference proteome</keyword>
<dbReference type="SMART" id="SM00054">
    <property type="entry name" value="EFh"/>
    <property type="match status" value="4"/>
</dbReference>
<dbReference type="PANTHER" id="PTHR23048">
    <property type="entry name" value="MYOSIN LIGHT CHAIN 1, 3"/>
    <property type="match status" value="1"/>
</dbReference>
<evidence type="ECO:0000256" key="1">
    <source>
        <dbReference type="ARBA" id="ARBA00022737"/>
    </source>
</evidence>
<dbReference type="KEGG" id="apln:108742895"/>
<dbReference type="RefSeq" id="XP_018333750.1">
    <property type="nucleotide sequence ID" value="XM_018478248.2"/>
</dbReference>
<dbReference type="Pfam" id="PF13499">
    <property type="entry name" value="EF-hand_7"/>
    <property type="match status" value="2"/>
</dbReference>
<evidence type="ECO:0000259" key="3">
    <source>
        <dbReference type="PROSITE" id="PS50222"/>
    </source>
</evidence>
<dbReference type="PANTHER" id="PTHR23048:SF0">
    <property type="entry name" value="CALMODULIN LIKE 3"/>
    <property type="match status" value="1"/>
</dbReference>
<dbReference type="STRING" id="224129.A0A1W4XMY8"/>
<dbReference type="OrthoDB" id="26525at2759"/>
<reference evidence="5" key="1">
    <citation type="submission" date="2025-08" db="UniProtKB">
        <authorList>
            <consortium name="RefSeq"/>
        </authorList>
    </citation>
    <scope>IDENTIFICATION</scope>
    <source>
        <tissue evidence="5">Entire body</tissue>
    </source>
</reference>
<dbReference type="GO" id="GO:0005509">
    <property type="term" value="F:calcium ion binding"/>
    <property type="evidence" value="ECO:0007669"/>
    <property type="project" value="InterPro"/>
</dbReference>